<sequence length="72" mass="8144">MPLATKPETVVMNAGSGLSHTLRCLELIQVFAYINEQPTSEFTPSIKAKSQIYHYSKQGYVLSQKQNKNRTQ</sequence>
<dbReference type="EMBL" id="AFRT01003039">
    <property type="protein sequence ID" value="ELU36821.1"/>
    <property type="molecule type" value="Genomic_DNA"/>
</dbReference>
<name>L8WF80_THACA</name>
<comment type="caution">
    <text evidence="1">The sequence shown here is derived from an EMBL/GenBank/DDBJ whole genome shotgun (WGS) entry which is preliminary data.</text>
</comment>
<dbReference type="AlphaFoldDB" id="L8WF80"/>
<reference evidence="1 2" key="1">
    <citation type="journal article" date="2013" name="Nat. Commun.">
        <title>The evolution and pathogenic mechanisms of the rice sheath blight pathogen.</title>
        <authorList>
            <person name="Zheng A."/>
            <person name="Lin R."/>
            <person name="Xu L."/>
            <person name="Qin P."/>
            <person name="Tang C."/>
            <person name="Ai P."/>
            <person name="Zhang D."/>
            <person name="Liu Y."/>
            <person name="Sun Z."/>
            <person name="Feng H."/>
            <person name="Wang Y."/>
            <person name="Chen Y."/>
            <person name="Liang X."/>
            <person name="Fu R."/>
            <person name="Li Q."/>
            <person name="Zhang J."/>
            <person name="Yu X."/>
            <person name="Xie Z."/>
            <person name="Ding L."/>
            <person name="Guan P."/>
            <person name="Tang J."/>
            <person name="Liang Y."/>
            <person name="Wang S."/>
            <person name="Deng Q."/>
            <person name="Li S."/>
            <person name="Zhu J."/>
            <person name="Wang L."/>
            <person name="Liu H."/>
            <person name="Li P."/>
        </authorList>
    </citation>
    <scope>NUCLEOTIDE SEQUENCE [LARGE SCALE GENOMIC DNA]</scope>
    <source>
        <strain evidence="2">AG-1 IA</strain>
    </source>
</reference>
<evidence type="ECO:0000313" key="2">
    <source>
        <dbReference type="Proteomes" id="UP000011668"/>
    </source>
</evidence>
<proteinExistence type="predicted"/>
<keyword evidence="2" id="KW-1185">Reference proteome</keyword>
<evidence type="ECO:0000313" key="1">
    <source>
        <dbReference type="EMBL" id="ELU36821.1"/>
    </source>
</evidence>
<organism evidence="1 2">
    <name type="scientific">Thanatephorus cucumeris (strain AG1-IA)</name>
    <name type="common">Rice sheath blight fungus</name>
    <name type="synonym">Rhizoctonia solani</name>
    <dbReference type="NCBI Taxonomy" id="983506"/>
    <lineage>
        <taxon>Eukaryota</taxon>
        <taxon>Fungi</taxon>
        <taxon>Dikarya</taxon>
        <taxon>Basidiomycota</taxon>
        <taxon>Agaricomycotina</taxon>
        <taxon>Agaricomycetes</taxon>
        <taxon>Cantharellales</taxon>
        <taxon>Ceratobasidiaceae</taxon>
        <taxon>Rhizoctonia</taxon>
        <taxon>Rhizoctonia solani AG-1</taxon>
    </lineage>
</organism>
<accession>L8WF80</accession>
<protein>
    <submittedName>
        <fullName evidence="1">Uncharacterized protein</fullName>
    </submittedName>
</protein>
<dbReference type="HOGENOM" id="CLU_2723961_0_0_1"/>
<dbReference type="Proteomes" id="UP000011668">
    <property type="component" value="Unassembled WGS sequence"/>
</dbReference>
<gene>
    <name evidence="1" type="ORF">AG1IA_09146</name>
</gene>